<dbReference type="RefSeq" id="WP_256181578.1">
    <property type="nucleotide sequence ID" value="NZ_JANFYT010000006.1"/>
</dbReference>
<feature type="region of interest" description="Disordered" evidence="1">
    <location>
        <begin position="1"/>
        <end position="77"/>
    </location>
</feature>
<evidence type="ECO:0000256" key="1">
    <source>
        <dbReference type="SAM" id="MobiDB-lite"/>
    </source>
</evidence>
<evidence type="ECO:0000313" key="2">
    <source>
        <dbReference type="EMBL" id="MCQ4813550.1"/>
    </source>
</evidence>
<evidence type="ECO:0008006" key="4">
    <source>
        <dbReference type="Google" id="ProtNLM"/>
    </source>
</evidence>
<organism evidence="2 3">
    <name type="scientific">Cloacibacillus evryensis</name>
    <dbReference type="NCBI Taxonomy" id="508460"/>
    <lineage>
        <taxon>Bacteria</taxon>
        <taxon>Thermotogati</taxon>
        <taxon>Synergistota</taxon>
        <taxon>Synergistia</taxon>
        <taxon>Synergistales</taxon>
        <taxon>Synergistaceae</taxon>
        <taxon>Cloacibacillus</taxon>
    </lineage>
</organism>
<proteinExistence type="predicted"/>
<comment type="caution">
    <text evidence="2">The sequence shown here is derived from an EMBL/GenBank/DDBJ whole genome shotgun (WGS) entry which is preliminary data.</text>
</comment>
<evidence type="ECO:0000313" key="3">
    <source>
        <dbReference type="Proteomes" id="UP001205919"/>
    </source>
</evidence>
<reference evidence="2 3" key="1">
    <citation type="submission" date="2022-06" db="EMBL/GenBank/DDBJ databases">
        <title>Isolation of gut microbiota from human fecal samples.</title>
        <authorList>
            <person name="Pamer E.G."/>
            <person name="Barat B."/>
            <person name="Waligurski E."/>
            <person name="Medina S."/>
            <person name="Paddock L."/>
            <person name="Mostad J."/>
        </authorList>
    </citation>
    <scope>NUCLEOTIDE SEQUENCE [LARGE SCALE GENOMIC DNA]</scope>
    <source>
        <strain evidence="2 3">DFI.9.90</strain>
    </source>
</reference>
<keyword evidence="3" id="KW-1185">Reference proteome</keyword>
<dbReference type="Proteomes" id="UP001205919">
    <property type="component" value="Unassembled WGS sequence"/>
</dbReference>
<feature type="compositionally biased region" description="Basic and acidic residues" evidence="1">
    <location>
        <begin position="15"/>
        <end position="34"/>
    </location>
</feature>
<dbReference type="AlphaFoldDB" id="A0AAW5K333"/>
<dbReference type="EMBL" id="JANFYT010000006">
    <property type="protein sequence ID" value="MCQ4813550.1"/>
    <property type="molecule type" value="Genomic_DNA"/>
</dbReference>
<protein>
    <recommendedName>
        <fullName evidence="4">Transcriptional regulator</fullName>
    </recommendedName>
</protein>
<gene>
    <name evidence="2" type="ORF">NE630_03810</name>
</gene>
<accession>A0AAW5K333</accession>
<sequence>MSGELEAVFEGGRVATDKDTGFRLGGRNDVDGLRGKPGATEGAPLPDRAAAGANPPVSAMPESSGRTSNTDRLVPEGWPASGTVTLAEICGAWGVSKSTYKRRMDAGKYPEPLEDVGTIAKRYSAPDVRDAFVAEMLALHERAAVRDGGME</sequence>
<name>A0AAW5K333_9BACT</name>